<dbReference type="AlphaFoldDB" id="A0A2J6QKZ0"/>
<organism evidence="2 3">
    <name type="scientific">Hyaloscypha hepaticicola</name>
    <dbReference type="NCBI Taxonomy" id="2082293"/>
    <lineage>
        <taxon>Eukaryota</taxon>
        <taxon>Fungi</taxon>
        <taxon>Dikarya</taxon>
        <taxon>Ascomycota</taxon>
        <taxon>Pezizomycotina</taxon>
        <taxon>Leotiomycetes</taxon>
        <taxon>Helotiales</taxon>
        <taxon>Hyaloscyphaceae</taxon>
        <taxon>Hyaloscypha</taxon>
    </lineage>
</organism>
<feature type="compositionally biased region" description="Basic and acidic residues" evidence="1">
    <location>
        <begin position="415"/>
        <end position="432"/>
    </location>
</feature>
<evidence type="ECO:0000313" key="2">
    <source>
        <dbReference type="EMBL" id="PMD26935.1"/>
    </source>
</evidence>
<dbReference type="Proteomes" id="UP000235672">
    <property type="component" value="Unassembled WGS sequence"/>
</dbReference>
<sequence>MSIASYDELWRKLCGICGPFIEILNPGLSAEESRLYRHGASSIVQLVHQSVRDFFCDPDAARTLYFSLEEARELARCHLQRYLSLTISDCLRITSEGPQDPQLVADWLNYQKILQLAIQWAEERRRLELRSLKWNLVLMPPPKESPECLLVDAIHEKTYPQGCSANDFKLLLAIGRLFYNACTEGLVTAVRNILALTERIGSDGEKIITGYIIFVASRCRSTKFKVELELRADQRLEISGPFPRNIGSRVTTVQRSGYAPAVPSLLRHCTSITDLATDRDWPLTLDGQDPLHEFTHHDGKGSQLQTSKSDGPGFRISALAASNPGEKVDEKHQDKHSKQNSIGEGAFNAIFGANQASELGEEDEFENSSSSEELPSSMKDLVHRCKSMWSLGDGIKLADVEARPPFDTLTADRCESWTSEASEKYDKECDEKVENDDEKVADEISEISGKEGKEDGEVEEEEP</sequence>
<feature type="region of interest" description="Disordered" evidence="1">
    <location>
        <begin position="415"/>
        <end position="463"/>
    </location>
</feature>
<feature type="compositionally biased region" description="Acidic residues" evidence="1">
    <location>
        <begin position="433"/>
        <end position="445"/>
    </location>
</feature>
<accession>A0A2J6QKZ0</accession>
<evidence type="ECO:0000256" key="1">
    <source>
        <dbReference type="SAM" id="MobiDB-lite"/>
    </source>
</evidence>
<name>A0A2J6QKZ0_9HELO</name>
<reference evidence="2 3" key="1">
    <citation type="submission" date="2016-05" db="EMBL/GenBank/DDBJ databases">
        <title>A degradative enzymes factory behind the ericoid mycorrhizal symbiosis.</title>
        <authorList>
            <consortium name="DOE Joint Genome Institute"/>
            <person name="Martino E."/>
            <person name="Morin E."/>
            <person name="Grelet G."/>
            <person name="Kuo A."/>
            <person name="Kohler A."/>
            <person name="Daghino S."/>
            <person name="Barry K."/>
            <person name="Choi C."/>
            <person name="Cichocki N."/>
            <person name="Clum A."/>
            <person name="Copeland A."/>
            <person name="Hainaut M."/>
            <person name="Haridas S."/>
            <person name="Labutti K."/>
            <person name="Lindquist E."/>
            <person name="Lipzen A."/>
            <person name="Khouja H.-R."/>
            <person name="Murat C."/>
            <person name="Ohm R."/>
            <person name="Olson A."/>
            <person name="Spatafora J."/>
            <person name="Veneault-Fourrey C."/>
            <person name="Henrissat B."/>
            <person name="Grigoriev I."/>
            <person name="Martin F."/>
            <person name="Perotto S."/>
        </authorList>
    </citation>
    <scope>NUCLEOTIDE SEQUENCE [LARGE SCALE GENOMIC DNA]</scope>
    <source>
        <strain evidence="2 3">UAMH 7357</strain>
    </source>
</reference>
<protein>
    <submittedName>
        <fullName evidence="2">Uncharacterized protein</fullName>
    </submittedName>
</protein>
<dbReference type="EMBL" id="KZ613467">
    <property type="protein sequence ID" value="PMD26935.1"/>
    <property type="molecule type" value="Genomic_DNA"/>
</dbReference>
<feature type="region of interest" description="Disordered" evidence="1">
    <location>
        <begin position="292"/>
        <end position="318"/>
    </location>
</feature>
<evidence type="ECO:0000313" key="3">
    <source>
        <dbReference type="Proteomes" id="UP000235672"/>
    </source>
</evidence>
<proteinExistence type="predicted"/>
<keyword evidence="3" id="KW-1185">Reference proteome</keyword>
<gene>
    <name evidence="2" type="ORF">NA56DRAFT_698178</name>
</gene>